<dbReference type="EMBL" id="JAPMKX010000002">
    <property type="protein sequence ID" value="MCX7538007.1"/>
    <property type="molecule type" value="Genomic_DNA"/>
</dbReference>
<sequence length="270" mass="28096">MSSPVIKKRGSGWWKILIGVVLALFVILLVAEVALRMFVTRELESDFVEQSAATGAATDETPEIGFGPAPLLLSIATGTIPTVNMSTPSTLRITHPDGAGSEVDISGMPASDIRITDLALRNPDGPIAGHIVVETDISDDMMLAQVQAAMQEQTGAGDDGLAAALLQNLVKVTDITAVPESGTLDIEFTDGAAHVVIRPSAVDGQLQIEATETRLFGFALPGEVTGVISNALRSGAADIGDGMNVDAVSVRPNGMHLELSGDDINLNEMG</sequence>
<keyword evidence="1" id="KW-0812">Transmembrane</keyword>
<proteinExistence type="predicted"/>
<protein>
    <submittedName>
        <fullName evidence="2">DUF2993 domain-containing protein</fullName>
    </submittedName>
</protein>
<reference evidence="2" key="1">
    <citation type="submission" date="2022-11" db="EMBL/GenBank/DDBJ databases">
        <title>Corynebacterium sp. isolated from Penguins.</title>
        <authorList>
            <person name="Sedlar K."/>
            <person name="Svec P."/>
        </authorList>
    </citation>
    <scope>NUCLEOTIDE SEQUENCE</scope>
    <source>
        <strain evidence="2">P5875</strain>
    </source>
</reference>
<name>A0A9Q4CDA7_9CORY</name>
<keyword evidence="1" id="KW-1133">Transmembrane helix</keyword>
<organism evidence="2 3">
    <name type="scientific">Corynebacterium antarcticum</name>
    <dbReference type="NCBI Taxonomy" id="2800405"/>
    <lineage>
        <taxon>Bacteria</taxon>
        <taxon>Bacillati</taxon>
        <taxon>Actinomycetota</taxon>
        <taxon>Actinomycetes</taxon>
        <taxon>Mycobacteriales</taxon>
        <taxon>Corynebacteriaceae</taxon>
        <taxon>Corynebacterium</taxon>
    </lineage>
</organism>
<dbReference type="Proteomes" id="UP001070238">
    <property type="component" value="Unassembled WGS sequence"/>
</dbReference>
<dbReference type="InterPro" id="IPR021373">
    <property type="entry name" value="DUF2993"/>
</dbReference>
<evidence type="ECO:0000256" key="1">
    <source>
        <dbReference type="SAM" id="Phobius"/>
    </source>
</evidence>
<evidence type="ECO:0000313" key="2">
    <source>
        <dbReference type="EMBL" id="MCX7538007.1"/>
    </source>
</evidence>
<dbReference type="AlphaFoldDB" id="A0A9Q4CDA7"/>
<keyword evidence="1" id="KW-0472">Membrane</keyword>
<dbReference type="Pfam" id="PF11209">
    <property type="entry name" value="LmeA"/>
    <property type="match status" value="1"/>
</dbReference>
<dbReference type="RefSeq" id="WP_267169328.1">
    <property type="nucleotide sequence ID" value="NZ_JAPMKX010000002.1"/>
</dbReference>
<evidence type="ECO:0000313" key="3">
    <source>
        <dbReference type="Proteomes" id="UP001070238"/>
    </source>
</evidence>
<comment type="caution">
    <text evidence="2">The sequence shown here is derived from an EMBL/GenBank/DDBJ whole genome shotgun (WGS) entry which is preliminary data.</text>
</comment>
<accession>A0A9Q4CDA7</accession>
<feature type="transmembrane region" description="Helical" evidence="1">
    <location>
        <begin position="12"/>
        <end position="35"/>
    </location>
</feature>
<gene>
    <name evidence="2" type="ORF">OS123_05565</name>
</gene>